<proteinExistence type="predicted"/>
<accession>A0A2U9BRU4</accession>
<dbReference type="EMBL" id="CP026251">
    <property type="protein sequence ID" value="AWP06937.1"/>
    <property type="molecule type" value="Genomic_DNA"/>
</dbReference>
<organism evidence="1 2">
    <name type="scientific">Scophthalmus maximus</name>
    <name type="common">Turbot</name>
    <name type="synonym">Psetta maxima</name>
    <dbReference type="NCBI Taxonomy" id="52904"/>
    <lineage>
        <taxon>Eukaryota</taxon>
        <taxon>Metazoa</taxon>
        <taxon>Chordata</taxon>
        <taxon>Craniata</taxon>
        <taxon>Vertebrata</taxon>
        <taxon>Euteleostomi</taxon>
        <taxon>Actinopterygii</taxon>
        <taxon>Neopterygii</taxon>
        <taxon>Teleostei</taxon>
        <taxon>Neoteleostei</taxon>
        <taxon>Acanthomorphata</taxon>
        <taxon>Carangaria</taxon>
        <taxon>Pleuronectiformes</taxon>
        <taxon>Pleuronectoidei</taxon>
        <taxon>Scophthalmidae</taxon>
        <taxon>Scophthalmus</taxon>
    </lineage>
</organism>
<dbReference type="AlphaFoldDB" id="A0A2U9BRU4"/>
<protein>
    <submittedName>
        <fullName evidence="1">Uncharacterized protein</fullName>
    </submittedName>
</protein>
<evidence type="ECO:0000313" key="1">
    <source>
        <dbReference type="EMBL" id="AWP06937.1"/>
    </source>
</evidence>
<dbReference type="Proteomes" id="UP000246464">
    <property type="component" value="Chromosome 9"/>
</dbReference>
<name>A0A2U9BRU4_SCOMX</name>
<keyword evidence="2" id="KW-1185">Reference proteome</keyword>
<reference evidence="1 2" key="1">
    <citation type="submission" date="2017-12" db="EMBL/GenBank/DDBJ databases">
        <title>Integrating genomic resources of turbot (Scophthalmus maximus) in depth evaluation of genetic and physical mapping variation across individuals.</title>
        <authorList>
            <person name="Martinez P."/>
        </authorList>
    </citation>
    <scope>NUCLEOTIDE SEQUENCE [LARGE SCALE GENOMIC DNA]</scope>
</reference>
<sequence length="71" mass="7659">MPFTDVVSGAPVPAVCQALQPLRNGAKQGKQIKLAGPKADKECDLWQDEKDLSAPGRLELSPKKRPPALPR</sequence>
<gene>
    <name evidence="1" type="ORF">SMAX5B_010898</name>
</gene>
<evidence type="ECO:0000313" key="2">
    <source>
        <dbReference type="Proteomes" id="UP000246464"/>
    </source>
</evidence>